<dbReference type="AlphaFoldDB" id="A0A4Y2GM90"/>
<protein>
    <submittedName>
        <fullName evidence="1">Uncharacterized protein</fullName>
    </submittedName>
</protein>
<accession>A0A4Y2GM90</accession>
<gene>
    <name evidence="1" type="ORF">AVEN_275642_1</name>
</gene>
<evidence type="ECO:0000313" key="1">
    <source>
        <dbReference type="EMBL" id="GBM54441.1"/>
    </source>
</evidence>
<proteinExistence type="predicted"/>
<sequence length="123" mass="12973">MANRTPFSVSELLIRTPISVSDLPIRTPISISELPSVANLPVETQISVAEKLPIETPISMWALLLGLQSSSRAACRTPISVAGQPALLGLQSLGSQELPVGSISVFRAVSEATKVVLLTIPQC</sequence>
<dbReference type="Proteomes" id="UP000499080">
    <property type="component" value="Unassembled WGS sequence"/>
</dbReference>
<organism evidence="1 2">
    <name type="scientific">Araneus ventricosus</name>
    <name type="common">Orbweaver spider</name>
    <name type="synonym">Epeira ventricosa</name>
    <dbReference type="NCBI Taxonomy" id="182803"/>
    <lineage>
        <taxon>Eukaryota</taxon>
        <taxon>Metazoa</taxon>
        <taxon>Ecdysozoa</taxon>
        <taxon>Arthropoda</taxon>
        <taxon>Chelicerata</taxon>
        <taxon>Arachnida</taxon>
        <taxon>Araneae</taxon>
        <taxon>Araneomorphae</taxon>
        <taxon>Entelegynae</taxon>
        <taxon>Araneoidea</taxon>
        <taxon>Araneidae</taxon>
        <taxon>Araneus</taxon>
    </lineage>
</organism>
<name>A0A4Y2GM90_ARAVE</name>
<keyword evidence="2" id="KW-1185">Reference proteome</keyword>
<dbReference type="EMBL" id="BGPR01001458">
    <property type="protein sequence ID" value="GBM54441.1"/>
    <property type="molecule type" value="Genomic_DNA"/>
</dbReference>
<reference evidence="1 2" key="1">
    <citation type="journal article" date="2019" name="Sci. Rep.">
        <title>Orb-weaving spider Araneus ventricosus genome elucidates the spidroin gene catalogue.</title>
        <authorList>
            <person name="Kono N."/>
            <person name="Nakamura H."/>
            <person name="Ohtoshi R."/>
            <person name="Moran D.A.P."/>
            <person name="Shinohara A."/>
            <person name="Yoshida Y."/>
            <person name="Fujiwara M."/>
            <person name="Mori M."/>
            <person name="Tomita M."/>
            <person name="Arakawa K."/>
        </authorList>
    </citation>
    <scope>NUCLEOTIDE SEQUENCE [LARGE SCALE GENOMIC DNA]</scope>
</reference>
<evidence type="ECO:0000313" key="2">
    <source>
        <dbReference type="Proteomes" id="UP000499080"/>
    </source>
</evidence>
<comment type="caution">
    <text evidence="1">The sequence shown here is derived from an EMBL/GenBank/DDBJ whole genome shotgun (WGS) entry which is preliminary data.</text>
</comment>